<dbReference type="Proteomes" id="UP000827092">
    <property type="component" value="Unassembled WGS sequence"/>
</dbReference>
<sequence length="166" mass="18764">MTKIRSCLRCEMNGVMLHTDSTIALAWLKTPANRLKTFIGNRVSKVQRLTEGCQWCHVPSTLNPADIISRGLEPASLPNSYLWWNGPPFIIEGKLSSGTPELPVETDSEYSRELKPSYKRIVTLAIPSIGKKYSDYKKRQQYGTLNKSWTNTGQSHCLTLDKTVVY</sequence>
<proteinExistence type="predicted"/>
<gene>
    <name evidence="1" type="ORF">JTE90_024831</name>
</gene>
<dbReference type="AlphaFoldDB" id="A0AAV6U3L6"/>
<dbReference type="PANTHER" id="PTHR22955">
    <property type="entry name" value="RETROTRANSPOSON"/>
    <property type="match status" value="1"/>
</dbReference>
<comment type="caution">
    <text evidence="1">The sequence shown here is derived from an EMBL/GenBank/DDBJ whole genome shotgun (WGS) entry which is preliminary data.</text>
</comment>
<reference evidence="1 2" key="1">
    <citation type="journal article" date="2022" name="Nat. Ecol. Evol.">
        <title>A masculinizing supergene underlies an exaggerated male reproductive morph in a spider.</title>
        <authorList>
            <person name="Hendrickx F."/>
            <person name="De Corte Z."/>
            <person name="Sonet G."/>
            <person name="Van Belleghem S.M."/>
            <person name="Kostlbacher S."/>
            <person name="Vangestel C."/>
        </authorList>
    </citation>
    <scope>NUCLEOTIDE SEQUENCE [LARGE SCALE GENOMIC DNA]</scope>
    <source>
        <strain evidence="1">W744_W776</strain>
    </source>
</reference>
<name>A0AAV6U3L6_9ARAC</name>
<evidence type="ECO:0000313" key="2">
    <source>
        <dbReference type="Proteomes" id="UP000827092"/>
    </source>
</evidence>
<accession>A0AAV6U3L6</accession>
<keyword evidence="2" id="KW-1185">Reference proteome</keyword>
<evidence type="ECO:0000313" key="1">
    <source>
        <dbReference type="EMBL" id="KAG8178709.1"/>
    </source>
</evidence>
<protein>
    <submittedName>
        <fullName evidence="1">Uncharacterized protein</fullName>
    </submittedName>
</protein>
<dbReference type="EMBL" id="JAFNEN010000674">
    <property type="protein sequence ID" value="KAG8178709.1"/>
    <property type="molecule type" value="Genomic_DNA"/>
</dbReference>
<organism evidence="1 2">
    <name type="scientific">Oedothorax gibbosus</name>
    <dbReference type="NCBI Taxonomy" id="931172"/>
    <lineage>
        <taxon>Eukaryota</taxon>
        <taxon>Metazoa</taxon>
        <taxon>Ecdysozoa</taxon>
        <taxon>Arthropoda</taxon>
        <taxon>Chelicerata</taxon>
        <taxon>Arachnida</taxon>
        <taxon>Araneae</taxon>
        <taxon>Araneomorphae</taxon>
        <taxon>Entelegynae</taxon>
        <taxon>Araneoidea</taxon>
        <taxon>Linyphiidae</taxon>
        <taxon>Erigoninae</taxon>
        <taxon>Oedothorax</taxon>
    </lineage>
</organism>
<dbReference type="PANTHER" id="PTHR22955:SF77">
    <property type="entry name" value="ASPARTIC PUTATIVE DOMAIN-CONTAINING PROTEIN-RELATED"/>
    <property type="match status" value="1"/>
</dbReference>